<protein>
    <submittedName>
        <fullName evidence="1">Uncharacterized protein</fullName>
    </submittedName>
</protein>
<accession>A0A0L6UQ46</accession>
<evidence type="ECO:0000313" key="2">
    <source>
        <dbReference type="Proteomes" id="UP000037035"/>
    </source>
</evidence>
<sequence length="108" mass="12221">MEKLQKELSELEAKVEAGFIQLYHWQDIDRQETKDLKAIISGKVADIDALKSKASQLVPSQSPTHIVQTQQFRQDLENLIGAKSQEVTKKLQDNIEEIKQKLCATESG</sequence>
<dbReference type="EMBL" id="LAVV01009397">
    <property type="protein sequence ID" value="KNZ50661.1"/>
    <property type="molecule type" value="Genomic_DNA"/>
</dbReference>
<name>A0A0L6UQ46_9BASI</name>
<gene>
    <name evidence="1" type="ORF">VP01_4305g4</name>
</gene>
<dbReference type="Proteomes" id="UP000037035">
    <property type="component" value="Unassembled WGS sequence"/>
</dbReference>
<organism evidence="1 2">
    <name type="scientific">Puccinia sorghi</name>
    <dbReference type="NCBI Taxonomy" id="27349"/>
    <lineage>
        <taxon>Eukaryota</taxon>
        <taxon>Fungi</taxon>
        <taxon>Dikarya</taxon>
        <taxon>Basidiomycota</taxon>
        <taxon>Pucciniomycotina</taxon>
        <taxon>Pucciniomycetes</taxon>
        <taxon>Pucciniales</taxon>
        <taxon>Pucciniaceae</taxon>
        <taxon>Puccinia</taxon>
    </lineage>
</organism>
<proteinExistence type="predicted"/>
<dbReference type="STRING" id="27349.A0A0L6UQ46"/>
<dbReference type="VEuPathDB" id="FungiDB:VP01_4305g4"/>
<evidence type="ECO:0000313" key="1">
    <source>
        <dbReference type="EMBL" id="KNZ50661.1"/>
    </source>
</evidence>
<reference evidence="1 2" key="1">
    <citation type="submission" date="2015-08" db="EMBL/GenBank/DDBJ databases">
        <title>Next Generation Sequencing and Analysis of the Genome of Puccinia sorghi L Schw, the Causal Agent of Maize Common Rust.</title>
        <authorList>
            <person name="Rochi L."/>
            <person name="Burguener G."/>
            <person name="Darino M."/>
            <person name="Turjanski A."/>
            <person name="Kreff E."/>
            <person name="Dieguez M.J."/>
            <person name="Sacco F."/>
        </authorList>
    </citation>
    <scope>NUCLEOTIDE SEQUENCE [LARGE SCALE GENOMIC DNA]</scope>
    <source>
        <strain evidence="1 2">RO10H11247</strain>
    </source>
</reference>
<comment type="caution">
    <text evidence="1">The sequence shown here is derived from an EMBL/GenBank/DDBJ whole genome shotgun (WGS) entry which is preliminary data.</text>
</comment>
<dbReference type="AlphaFoldDB" id="A0A0L6UQ46"/>
<keyword evidence="2" id="KW-1185">Reference proteome</keyword>